<protein>
    <submittedName>
        <fullName evidence="1">DUF1564 domain-containing protein</fullName>
    </submittedName>
</protein>
<comment type="caution">
    <text evidence="1">The sequence shown here is derived from an EMBL/GenBank/DDBJ whole genome shotgun (WGS) entry which is preliminary data.</text>
</comment>
<dbReference type="OrthoDB" id="336902at2"/>
<dbReference type="InterPro" id="IPR011458">
    <property type="entry name" value="DUF1564"/>
</dbReference>
<dbReference type="Pfam" id="PF07600">
    <property type="entry name" value="DUF1564"/>
    <property type="match status" value="1"/>
</dbReference>
<evidence type="ECO:0000313" key="1">
    <source>
        <dbReference type="EMBL" id="TGK38507.1"/>
    </source>
</evidence>
<dbReference type="AlphaFoldDB" id="A0A5F1YFQ1"/>
<organism evidence="1 2">
    <name type="scientific">Leptospira gomenensis</name>
    <dbReference type="NCBI Taxonomy" id="2484974"/>
    <lineage>
        <taxon>Bacteria</taxon>
        <taxon>Pseudomonadati</taxon>
        <taxon>Spirochaetota</taxon>
        <taxon>Spirochaetia</taxon>
        <taxon>Leptospirales</taxon>
        <taxon>Leptospiraceae</taxon>
        <taxon>Leptospira</taxon>
    </lineage>
</organism>
<proteinExistence type="predicted"/>
<keyword evidence="2" id="KW-1185">Reference proteome</keyword>
<dbReference type="Proteomes" id="UP000298277">
    <property type="component" value="Unassembled WGS sequence"/>
</dbReference>
<dbReference type="RefSeq" id="WP_135595194.1">
    <property type="nucleotide sequence ID" value="NZ_RQEZ01000003.1"/>
</dbReference>
<reference evidence="1" key="1">
    <citation type="journal article" date="2019" name="PLoS Negl. Trop. Dis.">
        <title>Revisiting the worldwide diversity of Leptospira species in the environment.</title>
        <authorList>
            <person name="Vincent A.T."/>
            <person name="Schiettekatte O."/>
            <person name="Bourhy P."/>
            <person name="Veyrier F.J."/>
            <person name="Picardeau M."/>
        </authorList>
    </citation>
    <scope>NUCLEOTIDE SEQUENCE [LARGE SCALE GENOMIC DNA]</scope>
    <source>
        <strain evidence="1">201800299</strain>
    </source>
</reference>
<gene>
    <name evidence="1" type="ORF">EHQ17_01895</name>
</gene>
<dbReference type="EMBL" id="RQFA01000010">
    <property type="protein sequence ID" value="TGK38507.1"/>
    <property type="molecule type" value="Genomic_DNA"/>
</dbReference>
<name>A0A5F1YFQ1_9LEPT</name>
<evidence type="ECO:0000313" key="2">
    <source>
        <dbReference type="Proteomes" id="UP000298277"/>
    </source>
</evidence>
<sequence>MEILSFASDRRIESVLFEGPLETDSLLVPESYWYGLGLKERKFLPKRLPFLLRKYGKYLSSMERLHFQADRIKYNRAVGKMKKFSIHVNKGAWTVLGVLAATHGVSRCYLFNYMLWLEDVGVGDSIVNVLNRGVPSLHGIYRMIWTLDLRQNTVSRDLEFEPNPMIARNPYNLPRKSPPQG</sequence>
<accession>A0A5F1YFQ1</accession>